<keyword evidence="3" id="KW-1185">Reference proteome</keyword>
<proteinExistence type="predicted"/>
<accession>A0AAE3AYK0</accession>
<comment type="caution">
    <text evidence="2">The sequence shown here is derived from an EMBL/GenBank/DDBJ whole genome shotgun (WGS) entry which is preliminary data.</text>
</comment>
<dbReference type="AlphaFoldDB" id="A0AAE3AYK0"/>
<dbReference type="SUPFAM" id="SSF51011">
    <property type="entry name" value="Glycosyl hydrolase domain"/>
    <property type="match status" value="1"/>
</dbReference>
<feature type="domain" description="Glycosyl hydrolase family 13 catalytic" evidence="1">
    <location>
        <begin position="74"/>
        <end position="503"/>
    </location>
</feature>
<evidence type="ECO:0000313" key="2">
    <source>
        <dbReference type="EMBL" id="MCC2168264.1"/>
    </source>
</evidence>
<dbReference type="SMART" id="SM00642">
    <property type="entry name" value="Aamy"/>
    <property type="match status" value="1"/>
</dbReference>
<dbReference type="CDD" id="cd11324">
    <property type="entry name" value="AmyAc_Amylosucrase"/>
    <property type="match status" value="1"/>
</dbReference>
<dbReference type="EMBL" id="JAJEQF010000031">
    <property type="protein sequence ID" value="MCC2168264.1"/>
    <property type="molecule type" value="Genomic_DNA"/>
</dbReference>
<dbReference type="Gene3D" id="3.90.400.10">
    <property type="entry name" value="Oligo-1,6-glucosidase, Domain 2"/>
    <property type="match status" value="1"/>
</dbReference>
<dbReference type="InterPro" id="IPR044077">
    <property type="entry name" value="Amylosucrase"/>
</dbReference>
<dbReference type="Gene3D" id="3.20.20.80">
    <property type="entry name" value="Glycosidases"/>
    <property type="match status" value="1"/>
</dbReference>
<dbReference type="Pfam" id="PF00128">
    <property type="entry name" value="Alpha-amylase"/>
    <property type="match status" value="1"/>
</dbReference>
<protein>
    <submittedName>
        <fullName evidence="2">Alpha-amylase family protein</fullName>
    </submittedName>
</protein>
<dbReference type="GO" id="GO:0047669">
    <property type="term" value="F:amylosucrase activity"/>
    <property type="evidence" value="ECO:0007669"/>
    <property type="project" value="InterPro"/>
</dbReference>
<sequence length="617" mass="71688">MKTAQEYQKRLQRHLDELKWLYCELYPGREDMFTQLCEQMEAWYQERPESEKKLDREREQEPAWYSRQDMLGMMLYIDAFAGNLKGVKKKLPYLEACNVNYLHLMPFLDTPKGKSDGGYAVADYRKVQPALGTMEELASLCSACHEKKMSVCMDFVMNHTSEDHEWAKRALAGEKEYQDRYFFYDTPDIPQEFEKTVPQVFPTTAPGNFTWRDECKKYVMTSFYPYQWDLNYSNPVVFNEMVYNMLYLVNQGIDIVRIDAVPYIWKQLGTDCRNLPQVHTIVRMIRMITEIVCPGVVLLGEVVMEPAKVVPYFGTLEKPECHMLYNVTTMASTWHTVATKEVALLKQQMDVVNSLPKEYVFLNYLRCHDDIGWGLDYDFLKPSGIQEIPHKKYLNEYFRGMAAGSDARGELYNDDPVLQDARLCGTTASLCGLETSLQAKDPARIERAIQKILMLNAYLFIQSGIPVIYSGDEIGQLNDYSYKDDPDADRAADSRYVHRGHFRWELEKKRAERGTVQNRIFEGMQKMEKARFACGPFSGKAAVWTYDTYNSHVLCICRQLKNEMVVGVFNFSDEPQTAWIDMGEMPFQDLLGKGECVLRNIILPGNGYGWYYKTWEE</sequence>
<reference evidence="2 3" key="1">
    <citation type="submission" date="2021-10" db="EMBL/GenBank/DDBJ databases">
        <title>Anaerobic single-cell dispensing facilitates the cultivation of human gut bacteria.</title>
        <authorList>
            <person name="Afrizal A."/>
        </authorList>
    </citation>
    <scope>NUCLEOTIDE SEQUENCE [LARGE SCALE GENOMIC DNA]</scope>
    <source>
        <strain evidence="2 3">CLA-AA-H244</strain>
    </source>
</reference>
<dbReference type="Gene3D" id="1.10.1740.10">
    <property type="match status" value="1"/>
</dbReference>
<dbReference type="InterPro" id="IPR006047">
    <property type="entry name" value="GH13_cat_dom"/>
</dbReference>
<dbReference type="GO" id="GO:0005975">
    <property type="term" value="P:carbohydrate metabolic process"/>
    <property type="evidence" value="ECO:0007669"/>
    <property type="project" value="InterPro"/>
</dbReference>
<name>A0AAE3AYK0_9FIRM</name>
<organism evidence="2 3">
    <name type="scientific">Gallintestinimicrobium propionicum</name>
    <dbReference type="NCBI Taxonomy" id="2981770"/>
    <lineage>
        <taxon>Bacteria</taxon>
        <taxon>Bacillati</taxon>
        <taxon>Bacillota</taxon>
        <taxon>Clostridia</taxon>
        <taxon>Lachnospirales</taxon>
        <taxon>Lachnospiraceae</taxon>
        <taxon>Gallintestinimicrobium</taxon>
    </lineage>
</organism>
<dbReference type="PANTHER" id="PTHR10357">
    <property type="entry name" value="ALPHA-AMYLASE FAMILY MEMBER"/>
    <property type="match status" value="1"/>
</dbReference>
<evidence type="ECO:0000313" key="3">
    <source>
        <dbReference type="Proteomes" id="UP001199355"/>
    </source>
</evidence>
<dbReference type="PANTHER" id="PTHR10357:SF213">
    <property type="entry name" value="ALPHA AMYLASE CATALYTIC REGION"/>
    <property type="match status" value="1"/>
</dbReference>
<evidence type="ECO:0000259" key="1">
    <source>
        <dbReference type="SMART" id="SM00642"/>
    </source>
</evidence>
<dbReference type="RefSeq" id="WP_308728595.1">
    <property type="nucleotide sequence ID" value="NZ_JAJEQF010000031.1"/>
</dbReference>
<dbReference type="InterPro" id="IPR045857">
    <property type="entry name" value="O16G_dom_2"/>
</dbReference>
<dbReference type="Proteomes" id="UP001199355">
    <property type="component" value="Unassembled WGS sequence"/>
</dbReference>
<gene>
    <name evidence="2" type="ORF">LKD45_11295</name>
</gene>
<dbReference type="InterPro" id="IPR017853">
    <property type="entry name" value="GH"/>
</dbReference>
<dbReference type="SUPFAM" id="SSF51445">
    <property type="entry name" value="(Trans)glycosidases"/>
    <property type="match status" value="1"/>
</dbReference>